<protein>
    <submittedName>
        <fullName evidence="1">Uncharacterized protein</fullName>
    </submittedName>
</protein>
<evidence type="ECO:0000313" key="2">
    <source>
        <dbReference type="Proteomes" id="UP001154282"/>
    </source>
</evidence>
<organism evidence="1 2">
    <name type="scientific">Linum tenue</name>
    <dbReference type="NCBI Taxonomy" id="586396"/>
    <lineage>
        <taxon>Eukaryota</taxon>
        <taxon>Viridiplantae</taxon>
        <taxon>Streptophyta</taxon>
        <taxon>Embryophyta</taxon>
        <taxon>Tracheophyta</taxon>
        <taxon>Spermatophyta</taxon>
        <taxon>Magnoliopsida</taxon>
        <taxon>eudicotyledons</taxon>
        <taxon>Gunneridae</taxon>
        <taxon>Pentapetalae</taxon>
        <taxon>rosids</taxon>
        <taxon>fabids</taxon>
        <taxon>Malpighiales</taxon>
        <taxon>Linaceae</taxon>
        <taxon>Linum</taxon>
    </lineage>
</organism>
<evidence type="ECO:0000313" key="1">
    <source>
        <dbReference type="EMBL" id="CAI0429206.1"/>
    </source>
</evidence>
<dbReference type="AlphaFoldDB" id="A0AAV0L791"/>
<keyword evidence="2" id="KW-1185">Reference proteome</keyword>
<dbReference type="Proteomes" id="UP001154282">
    <property type="component" value="Unassembled WGS sequence"/>
</dbReference>
<sequence length="128" mass="14335">MKLTAYFKGPDKLCHSKGYDQGSGSSNVVLIKTEHEFNSSLKDVQGKFISPVTTKLSDEYPHVPTYKIDVDQEGLNSVLTRLVITYRRLSNNNLNGHFPYISDMGVLSSLDISNNNFDSSSFPSLYHL</sequence>
<dbReference type="Gene3D" id="3.80.10.10">
    <property type="entry name" value="Ribonuclease Inhibitor"/>
    <property type="match status" value="1"/>
</dbReference>
<dbReference type="EMBL" id="CAMGYJ010000006">
    <property type="protein sequence ID" value="CAI0429206.1"/>
    <property type="molecule type" value="Genomic_DNA"/>
</dbReference>
<gene>
    <name evidence="1" type="ORF">LITE_LOCUS22023</name>
</gene>
<proteinExistence type="predicted"/>
<dbReference type="InterPro" id="IPR032675">
    <property type="entry name" value="LRR_dom_sf"/>
</dbReference>
<name>A0AAV0L791_9ROSI</name>
<comment type="caution">
    <text evidence="1">The sequence shown here is derived from an EMBL/GenBank/DDBJ whole genome shotgun (WGS) entry which is preliminary data.</text>
</comment>
<accession>A0AAV0L791</accession>
<reference evidence="1" key="1">
    <citation type="submission" date="2022-08" db="EMBL/GenBank/DDBJ databases">
        <authorList>
            <person name="Gutierrez-Valencia J."/>
        </authorList>
    </citation>
    <scope>NUCLEOTIDE SEQUENCE</scope>
</reference>